<evidence type="ECO:0008006" key="4">
    <source>
        <dbReference type="Google" id="ProtNLM"/>
    </source>
</evidence>
<evidence type="ECO:0000256" key="1">
    <source>
        <dbReference type="SAM" id="Phobius"/>
    </source>
</evidence>
<dbReference type="STRING" id="1267423.SAMN05216290_0483"/>
<keyword evidence="1" id="KW-0472">Membrane</keyword>
<dbReference type="EMBL" id="FOIR01000001">
    <property type="protein sequence ID" value="SEV88869.1"/>
    <property type="molecule type" value="Genomic_DNA"/>
</dbReference>
<name>A0A1I0MLP4_9BACT</name>
<organism evidence="2 3">
    <name type="scientific">Roseivirga pacifica</name>
    <dbReference type="NCBI Taxonomy" id="1267423"/>
    <lineage>
        <taxon>Bacteria</taxon>
        <taxon>Pseudomonadati</taxon>
        <taxon>Bacteroidota</taxon>
        <taxon>Cytophagia</taxon>
        <taxon>Cytophagales</taxon>
        <taxon>Roseivirgaceae</taxon>
        <taxon>Roseivirga</taxon>
    </lineage>
</organism>
<dbReference type="Pfam" id="PF11138">
    <property type="entry name" value="DUF2911"/>
    <property type="match status" value="1"/>
</dbReference>
<protein>
    <recommendedName>
        <fullName evidence="4">DUF2911 domain-containing protein</fullName>
    </recommendedName>
</protein>
<keyword evidence="3" id="KW-1185">Reference proteome</keyword>
<dbReference type="AlphaFoldDB" id="A0A1I0MLP4"/>
<evidence type="ECO:0000313" key="2">
    <source>
        <dbReference type="EMBL" id="SEV88869.1"/>
    </source>
</evidence>
<dbReference type="InterPro" id="IPR021314">
    <property type="entry name" value="DUF2911"/>
</dbReference>
<feature type="transmembrane region" description="Helical" evidence="1">
    <location>
        <begin position="32"/>
        <end position="52"/>
    </location>
</feature>
<dbReference type="Proteomes" id="UP000199437">
    <property type="component" value="Unassembled WGS sequence"/>
</dbReference>
<keyword evidence="1" id="KW-0812">Transmembrane</keyword>
<keyword evidence="1" id="KW-1133">Transmembrane helix</keyword>
<gene>
    <name evidence="2" type="ORF">SAMN05216290_0483</name>
</gene>
<evidence type="ECO:0000313" key="3">
    <source>
        <dbReference type="Proteomes" id="UP000199437"/>
    </source>
</evidence>
<proteinExistence type="predicted"/>
<sequence length="207" mass="24113">MARQLHEKYAVRQLNPEHGNEINIFTRMKRRVILIIGAIIFALLIVIGWQQYMLFQTKQYSPEATVQYVTSDIRVDVFYNRPYKKGRNIFGELVPFGEWWRTGANEATTITFSRDVAFNENDILKAGKYSVVTIPNTEEWVLIFSNKVPDWGTDYDDSADALRTFMAVEQLPEVVEQFTIDITEDNHQPQLIMAWDKTKVSVPFRVL</sequence>
<accession>A0A1I0MLP4</accession>
<reference evidence="3" key="1">
    <citation type="submission" date="2016-10" db="EMBL/GenBank/DDBJ databases">
        <authorList>
            <person name="Varghese N."/>
            <person name="Submissions S."/>
        </authorList>
    </citation>
    <scope>NUCLEOTIDE SEQUENCE [LARGE SCALE GENOMIC DNA]</scope>
    <source>
        <strain evidence="3">CGMCC 1.12402</strain>
    </source>
</reference>